<organism evidence="1 2">
    <name type="scientific">Smallanthus sonchifolius</name>
    <dbReference type="NCBI Taxonomy" id="185202"/>
    <lineage>
        <taxon>Eukaryota</taxon>
        <taxon>Viridiplantae</taxon>
        <taxon>Streptophyta</taxon>
        <taxon>Embryophyta</taxon>
        <taxon>Tracheophyta</taxon>
        <taxon>Spermatophyta</taxon>
        <taxon>Magnoliopsida</taxon>
        <taxon>eudicotyledons</taxon>
        <taxon>Gunneridae</taxon>
        <taxon>Pentapetalae</taxon>
        <taxon>asterids</taxon>
        <taxon>campanulids</taxon>
        <taxon>Asterales</taxon>
        <taxon>Asteraceae</taxon>
        <taxon>Asteroideae</taxon>
        <taxon>Heliantheae alliance</taxon>
        <taxon>Millerieae</taxon>
        <taxon>Smallanthus</taxon>
    </lineage>
</organism>
<proteinExistence type="predicted"/>
<dbReference type="Proteomes" id="UP001056120">
    <property type="component" value="Linkage Group LG16"/>
</dbReference>
<reference evidence="1 2" key="2">
    <citation type="journal article" date="2022" name="Mol. Ecol. Resour.">
        <title>The genomes of chicory, endive, great burdock and yacon provide insights into Asteraceae paleo-polyploidization history and plant inulin production.</title>
        <authorList>
            <person name="Fan W."/>
            <person name="Wang S."/>
            <person name="Wang H."/>
            <person name="Wang A."/>
            <person name="Jiang F."/>
            <person name="Liu H."/>
            <person name="Zhao H."/>
            <person name="Xu D."/>
            <person name="Zhang Y."/>
        </authorList>
    </citation>
    <scope>NUCLEOTIDE SEQUENCE [LARGE SCALE GENOMIC DNA]</scope>
    <source>
        <strain evidence="2">cv. Yunnan</strain>
        <tissue evidence="1">Leaves</tissue>
    </source>
</reference>
<sequence>MVQPSTSNRIDGNMVHETLGILVKNVGRINEKVKIQWNHNSYFCWVSEVMEDWAPDFLGGGINLSDIPGEEGEKNTAEVKDTVSGENDSNREPGRRLVVSGNRSVSQNSHEGNQKSPSLAQNEDSVFKSGSIPNVNVVSQSHAANSMEFNSTIMATRIPNNMLDEKNKEGGHWDTNADNSRPNPKKRPIYETERPLNTFNPYIPMDLNLPLPPFWCSLEPDARTEGTTTMRRKELGRKGKNHPRQAMSTKPVVAINDTFEASNSITNSRVLLV</sequence>
<keyword evidence="2" id="KW-1185">Reference proteome</keyword>
<evidence type="ECO:0000313" key="1">
    <source>
        <dbReference type="EMBL" id="KAI3774209.1"/>
    </source>
</evidence>
<protein>
    <submittedName>
        <fullName evidence="1">Uncharacterized protein</fullName>
    </submittedName>
</protein>
<name>A0ACB9FSK5_9ASTR</name>
<dbReference type="EMBL" id="CM042033">
    <property type="protein sequence ID" value="KAI3774209.1"/>
    <property type="molecule type" value="Genomic_DNA"/>
</dbReference>
<comment type="caution">
    <text evidence="1">The sequence shown here is derived from an EMBL/GenBank/DDBJ whole genome shotgun (WGS) entry which is preliminary data.</text>
</comment>
<gene>
    <name evidence="1" type="ORF">L1987_48754</name>
</gene>
<evidence type="ECO:0000313" key="2">
    <source>
        <dbReference type="Proteomes" id="UP001056120"/>
    </source>
</evidence>
<reference evidence="2" key="1">
    <citation type="journal article" date="2022" name="Mol. Ecol. Resour.">
        <title>The genomes of chicory, endive, great burdock and yacon provide insights into Asteraceae palaeo-polyploidization history and plant inulin production.</title>
        <authorList>
            <person name="Fan W."/>
            <person name="Wang S."/>
            <person name="Wang H."/>
            <person name="Wang A."/>
            <person name="Jiang F."/>
            <person name="Liu H."/>
            <person name="Zhao H."/>
            <person name="Xu D."/>
            <person name="Zhang Y."/>
        </authorList>
    </citation>
    <scope>NUCLEOTIDE SEQUENCE [LARGE SCALE GENOMIC DNA]</scope>
    <source>
        <strain evidence="2">cv. Yunnan</strain>
    </source>
</reference>
<accession>A0ACB9FSK5</accession>